<organism evidence="1 3">
    <name type="scientific">Phytophthora infestans</name>
    <name type="common">Potato late blight agent</name>
    <name type="synonym">Botrytis infestans</name>
    <dbReference type="NCBI Taxonomy" id="4787"/>
    <lineage>
        <taxon>Eukaryota</taxon>
        <taxon>Sar</taxon>
        <taxon>Stramenopiles</taxon>
        <taxon>Oomycota</taxon>
        <taxon>Peronosporomycetes</taxon>
        <taxon>Peronosporales</taxon>
        <taxon>Peronosporaceae</taxon>
        <taxon>Phytophthora</taxon>
    </lineage>
</organism>
<dbReference type="EMBL" id="WSZM01000331">
    <property type="protein sequence ID" value="KAF4035168.1"/>
    <property type="molecule type" value="Genomic_DNA"/>
</dbReference>
<proteinExistence type="predicted"/>
<dbReference type="PANTHER" id="PTHR40866">
    <property type="entry name" value="BED-TYPE DOMAIN-CONTAINING PROTEIN"/>
    <property type="match status" value="1"/>
</dbReference>
<name>A0A833SKL4_PHYIN</name>
<comment type="caution">
    <text evidence="1">The sequence shown here is derived from an EMBL/GenBank/DDBJ whole genome shotgun (WGS) entry which is preliminary data.</text>
</comment>
<evidence type="ECO:0000313" key="2">
    <source>
        <dbReference type="EMBL" id="KAF4133447.1"/>
    </source>
</evidence>
<dbReference type="PANTHER" id="PTHR40866:SF1">
    <property type="entry name" value="BED-TYPE DOMAIN-CONTAINING PROTEIN"/>
    <property type="match status" value="1"/>
</dbReference>
<reference evidence="1" key="1">
    <citation type="submission" date="2020-04" db="EMBL/GenBank/DDBJ databases">
        <title>Hybrid Assembly of Korean Phytophthora infestans isolates.</title>
        <authorList>
            <person name="Prokchorchik M."/>
            <person name="Lee Y."/>
            <person name="Seo J."/>
            <person name="Cho J.-H."/>
            <person name="Park Y.-E."/>
            <person name="Jang D.-C."/>
            <person name="Im J.-S."/>
            <person name="Choi J.-G."/>
            <person name="Park H.-J."/>
            <person name="Lee G.-B."/>
            <person name="Lee Y.-G."/>
            <person name="Hong S.-Y."/>
            <person name="Cho K."/>
            <person name="Sohn K.H."/>
        </authorList>
    </citation>
    <scope>NUCLEOTIDE SEQUENCE</scope>
    <source>
        <strain evidence="1">KR_1_A1</strain>
        <strain evidence="2">KR_2_A2</strain>
    </source>
</reference>
<dbReference type="Proteomes" id="UP000602510">
    <property type="component" value="Unassembled WGS sequence"/>
</dbReference>
<gene>
    <name evidence="1" type="ORF">GN244_ATG12942</name>
    <name evidence="2" type="ORF">GN958_ATG17376</name>
</gene>
<sequence>MSFYNKLLTNKLVCVMMFTKKSKEDFVCSTCTKNCKRAHGYTNLISHLRTYHTTYLEDAAKAAKDRNALRLCAIDDETRTIFRWCEWVVLDRLPLNFIERKMTRENACLPTISAKTVKLYLLRIFESTEGRVTEELLLSFGIVKHR</sequence>
<protein>
    <submittedName>
        <fullName evidence="1">BED zinc finger</fullName>
    </submittedName>
</protein>
<dbReference type="AlphaFoldDB" id="A0A833SKL4"/>
<accession>A0A833SKL4</accession>
<evidence type="ECO:0000313" key="1">
    <source>
        <dbReference type="EMBL" id="KAF4035168.1"/>
    </source>
</evidence>
<dbReference type="Proteomes" id="UP000704712">
    <property type="component" value="Unassembled WGS sequence"/>
</dbReference>
<evidence type="ECO:0000313" key="3">
    <source>
        <dbReference type="Proteomes" id="UP000602510"/>
    </source>
</evidence>
<keyword evidence="3" id="KW-1185">Reference proteome</keyword>
<dbReference type="EMBL" id="JAACNO010002382">
    <property type="protein sequence ID" value="KAF4133447.1"/>
    <property type="molecule type" value="Genomic_DNA"/>
</dbReference>